<dbReference type="Pfam" id="PF01548">
    <property type="entry name" value="DEDD_Tnp_IS110"/>
    <property type="match status" value="1"/>
</dbReference>
<reference evidence="2" key="2">
    <citation type="submission" date="2021-02" db="EMBL/GenBank/DDBJ databases">
        <authorList>
            <person name="Merkel A.Y."/>
        </authorList>
    </citation>
    <scope>NUCLEOTIDE SEQUENCE</scope>
    <source>
        <strain evidence="2">T05b</strain>
    </source>
</reference>
<dbReference type="EMBL" id="JAFHKK010000062">
    <property type="protein sequence ID" value="MBN2965621.1"/>
    <property type="molecule type" value="Genomic_DNA"/>
</dbReference>
<organism evidence="2 3">
    <name type="scientific">Sulfurospirillum tamanense</name>
    <dbReference type="NCBI Taxonomy" id="2813362"/>
    <lineage>
        <taxon>Bacteria</taxon>
        <taxon>Pseudomonadati</taxon>
        <taxon>Campylobacterota</taxon>
        <taxon>Epsilonproteobacteria</taxon>
        <taxon>Campylobacterales</taxon>
        <taxon>Sulfurospirillaceae</taxon>
        <taxon>Sulfurospirillum</taxon>
    </lineage>
</organism>
<name>A0ABS2WVD6_9BACT</name>
<evidence type="ECO:0000259" key="1">
    <source>
        <dbReference type="Pfam" id="PF01548"/>
    </source>
</evidence>
<evidence type="ECO:0000313" key="2">
    <source>
        <dbReference type="EMBL" id="MBN2965621.1"/>
    </source>
</evidence>
<dbReference type="PANTHER" id="PTHR33055">
    <property type="entry name" value="TRANSPOSASE FOR INSERTION SEQUENCE ELEMENT IS1111A"/>
    <property type="match status" value="1"/>
</dbReference>
<protein>
    <submittedName>
        <fullName evidence="2">Transposase</fullName>
    </submittedName>
</protein>
<comment type="caution">
    <text evidence="2">The sequence shown here is derived from an EMBL/GenBank/DDBJ whole genome shotgun (WGS) entry which is preliminary data.</text>
</comment>
<dbReference type="PANTHER" id="PTHR33055:SF3">
    <property type="entry name" value="PUTATIVE TRANSPOSASE FOR IS117-RELATED"/>
    <property type="match status" value="1"/>
</dbReference>
<evidence type="ECO:0000313" key="3">
    <source>
        <dbReference type="Proteomes" id="UP000703590"/>
    </source>
</evidence>
<sequence>MREYIGIDISKASLQVHLGKFDEDVEIENSLKGVKQLHAKVKKRYGKSVEVVWIYEPTGSYSTLVKRFCAQHAIACYIIKPSQSAAFAKTIKNRNKSDVVDARMLYQLHKIAPSEEIAIPHYDAKLETLQNYLRYYKTIMKERVLKTNQLEAALHREDELFIIRKLRSKIKALKAEEKEIITTMLELIKANKAYEERFSAMTSLKGIGNISGLVLFDLFMRYEDASSKEIVALCGLDPI</sequence>
<dbReference type="InterPro" id="IPR047650">
    <property type="entry name" value="Transpos_IS110"/>
</dbReference>
<dbReference type="RefSeq" id="WP_205460241.1">
    <property type="nucleotide sequence ID" value="NZ_JAFHKK010000062.1"/>
</dbReference>
<accession>A0ABS2WVD6</accession>
<feature type="domain" description="Transposase IS110-like N-terminal" evidence="1">
    <location>
        <begin position="5"/>
        <end position="155"/>
    </location>
</feature>
<dbReference type="Proteomes" id="UP000703590">
    <property type="component" value="Unassembled WGS sequence"/>
</dbReference>
<proteinExistence type="predicted"/>
<feature type="non-terminal residue" evidence="2">
    <location>
        <position position="239"/>
    </location>
</feature>
<reference evidence="2" key="1">
    <citation type="submission" date="2021-02" db="EMBL/GenBank/DDBJ databases">
        <title>Sulfurospirillum tamanensis sp. nov.</title>
        <authorList>
            <person name="Frolova A."/>
            <person name="Merkel A."/>
            <person name="Slobodkin A."/>
        </authorList>
    </citation>
    <scope>NUCLEOTIDE SEQUENCE</scope>
    <source>
        <strain evidence="2">T05b</strain>
    </source>
</reference>
<gene>
    <name evidence="2" type="ORF">JWV37_12610</name>
</gene>
<keyword evidence="3" id="KW-1185">Reference proteome</keyword>
<dbReference type="InterPro" id="IPR002525">
    <property type="entry name" value="Transp_IS110-like_N"/>
</dbReference>